<accession>A0AAD9WXB9</accession>
<evidence type="ECO:0000313" key="3">
    <source>
        <dbReference type="Proteomes" id="UP001280121"/>
    </source>
</evidence>
<feature type="signal peptide" evidence="1">
    <location>
        <begin position="1"/>
        <end position="17"/>
    </location>
</feature>
<keyword evidence="1" id="KW-0732">Signal</keyword>
<evidence type="ECO:0000256" key="1">
    <source>
        <dbReference type="SAM" id="SignalP"/>
    </source>
</evidence>
<proteinExistence type="predicted"/>
<sequence>MLLFLSLLINSIPLGKTTKGVLNIKKEDVSLEELGQHLRIEEEYIINSVDEKINSSSKVHMVEEGKEAKQAPQHTKDKKQNFDLKKIKVLKIRVHATTAASLATTRENAIFLRRKRRKIPQILLPDIQDQRSRG</sequence>
<dbReference type="EMBL" id="JANJYI010000006">
    <property type="protein sequence ID" value="KAK2645555.1"/>
    <property type="molecule type" value="Genomic_DNA"/>
</dbReference>
<evidence type="ECO:0000313" key="2">
    <source>
        <dbReference type="EMBL" id="KAK2645555.1"/>
    </source>
</evidence>
<gene>
    <name evidence="2" type="ORF">Ddye_020750</name>
</gene>
<dbReference type="Proteomes" id="UP001280121">
    <property type="component" value="Unassembled WGS sequence"/>
</dbReference>
<comment type="caution">
    <text evidence="2">The sequence shown here is derived from an EMBL/GenBank/DDBJ whole genome shotgun (WGS) entry which is preliminary data.</text>
</comment>
<dbReference type="AlphaFoldDB" id="A0AAD9WXB9"/>
<feature type="chain" id="PRO_5041920103" evidence="1">
    <location>
        <begin position="18"/>
        <end position="134"/>
    </location>
</feature>
<reference evidence="2" key="1">
    <citation type="journal article" date="2023" name="Plant J.">
        <title>Genome sequences and population genomics provide insights into the demographic history, inbreeding, and mutation load of two 'living fossil' tree species of Dipteronia.</title>
        <authorList>
            <person name="Feng Y."/>
            <person name="Comes H.P."/>
            <person name="Chen J."/>
            <person name="Zhu S."/>
            <person name="Lu R."/>
            <person name="Zhang X."/>
            <person name="Li P."/>
            <person name="Qiu J."/>
            <person name="Olsen K.M."/>
            <person name="Qiu Y."/>
        </authorList>
    </citation>
    <scope>NUCLEOTIDE SEQUENCE</scope>
    <source>
        <strain evidence="2">KIB01</strain>
    </source>
</reference>
<keyword evidence="3" id="KW-1185">Reference proteome</keyword>
<organism evidence="2 3">
    <name type="scientific">Dipteronia dyeriana</name>
    <dbReference type="NCBI Taxonomy" id="168575"/>
    <lineage>
        <taxon>Eukaryota</taxon>
        <taxon>Viridiplantae</taxon>
        <taxon>Streptophyta</taxon>
        <taxon>Embryophyta</taxon>
        <taxon>Tracheophyta</taxon>
        <taxon>Spermatophyta</taxon>
        <taxon>Magnoliopsida</taxon>
        <taxon>eudicotyledons</taxon>
        <taxon>Gunneridae</taxon>
        <taxon>Pentapetalae</taxon>
        <taxon>rosids</taxon>
        <taxon>malvids</taxon>
        <taxon>Sapindales</taxon>
        <taxon>Sapindaceae</taxon>
        <taxon>Hippocastanoideae</taxon>
        <taxon>Acereae</taxon>
        <taxon>Dipteronia</taxon>
    </lineage>
</organism>
<name>A0AAD9WXB9_9ROSI</name>
<protein>
    <submittedName>
        <fullName evidence="2">Uncharacterized protein</fullName>
    </submittedName>
</protein>